<evidence type="ECO:0000256" key="2">
    <source>
        <dbReference type="ARBA" id="ARBA00023315"/>
    </source>
</evidence>
<evidence type="ECO:0000313" key="5">
    <source>
        <dbReference type="Proteomes" id="UP000198878"/>
    </source>
</evidence>
<protein>
    <submittedName>
        <fullName evidence="4">Ribosomal protein S18 acetylase RimI</fullName>
    </submittedName>
</protein>
<dbReference type="SUPFAM" id="SSF55729">
    <property type="entry name" value="Acyl-CoA N-acyltransferases (Nat)"/>
    <property type="match status" value="1"/>
</dbReference>
<evidence type="ECO:0000259" key="3">
    <source>
        <dbReference type="PROSITE" id="PS51186"/>
    </source>
</evidence>
<gene>
    <name evidence="4" type="ORF">SAMN05421837_112180</name>
</gene>
<dbReference type="GO" id="GO:0005840">
    <property type="term" value="C:ribosome"/>
    <property type="evidence" value="ECO:0007669"/>
    <property type="project" value="UniProtKB-KW"/>
</dbReference>
<dbReference type="GO" id="GO:0016747">
    <property type="term" value="F:acyltransferase activity, transferring groups other than amino-acyl groups"/>
    <property type="evidence" value="ECO:0007669"/>
    <property type="project" value="InterPro"/>
</dbReference>
<organism evidence="4 5">
    <name type="scientific">Amycolatopsis pretoriensis</name>
    <dbReference type="NCBI Taxonomy" id="218821"/>
    <lineage>
        <taxon>Bacteria</taxon>
        <taxon>Bacillati</taxon>
        <taxon>Actinomycetota</taxon>
        <taxon>Actinomycetes</taxon>
        <taxon>Pseudonocardiales</taxon>
        <taxon>Pseudonocardiaceae</taxon>
        <taxon>Amycolatopsis</taxon>
    </lineage>
</organism>
<dbReference type="RefSeq" id="WP_086670280.1">
    <property type="nucleotide sequence ID" value="NZ_FNUJ01000012.1"/>
</dbReference>
<dbReference type="InterPro" id="IPR000182">
    <property type="entry name" value="GNAT_dom"/>
</dbReference>
<dbReference type="InterPro" id="IPR016181">
    <property type="entry name" value="Acyl_CoA_acyltransferase"/>
</dbReference>
<dbReference type="PANTHER" id="PTHR43877">
    <property type="entry name" value="AMINOALKYLPHOSPHONATE N-ACETYLTRANSFERASE-RELATED-RELATED"/>
    <property type="match status" value="1"/>
</dbReference>
<dbReference type="PANTHER" id="PTHR43877:SF2">
    <property type="entry name" value="AMINOALKYLPHOSPHONATE N-ACETYLTRANSFERASE-RELATED"/>
    <property type="match status" value="1"/>
</dbReference>
<evidence type="ECO:0000256" key="1">
    <source>
        <dbReference type="ARBA" id="ARBA00022679"/>
    </source>
</evidence>
<keyword evidence="2" id="KW-0012">Acyltransferase</keyword>
<keyword evidence="4" id="KW-0687">Ribonucleoprotein</keyword>
<dbReference type="CDD" id="cd04301">
    <property type="entry name" value="NAT_SF"/>
    <property type="match status" value="1"/>
</dbReference>
<keyword evidence="5" id="KW-1185">Reference proteome</keyword>
<dbReference type="AlphaFoldDB" id="A0A1H5RFK2"/>
<evidence type="ECO:0000313" key="4">
    <source>
        <dbReference type="EMBL" id="SEF37069.1"/>
    </source>
</evidence>
<accession>A0A1H5RFK2</accession>
<feature type="domain" description="N-acetyltransferase" evidence="3">
    <location>
        <begin position="4"/>
        <end position="150"/>
    </location>
</feature>
<keyword evidence="4" id="KW-0689">Ribosomal protein</keyword>
<dbReference type="EMBL" id="FNUJ01000012">
    <property type="protein sequence ID" value="SEF37069.1"/>
    <property type="molecule type" value="Genomic_DNA"/>
</dbReference>
<dbReference type="OrthoDB" id="9789603at2"/>
<dbReference type="Pfam" id="PF00583">
    <property type="entry name" value="Acetyltransf_1"/>
    <property type="match status" value="1"/>
</dbReference>
<reference evidence="5" key="1">
    <citation type="submission" date="2016-10" db="EMBL/GenBank/DDBJ databases">
        <authorList>
            <person name="Varghese N."/>
            <person name="Submissions S."/>
        </authorList>
    </citation>
    <scope>NUCLEOTIDE SEQUENCE [LARGE SCALE GENOMIC DNA]</scope>
    <source>
        <strain evidence="5">DSM 44654</strain>
    </source>
</reference>
<sequence length="150" mass="16614">MTDYSIRRATRDDIGAIVRMLADDQLGATRDNPDDLEPYQRAFEDIDADPNQLLVVVTSDDEPVGTLQLTIIPGLARRGALRGQVEAVRIHAGHRGSGLGADLMRWAIDESRRRGCALVQLTSDVSRADAHRFYERLGFVASHTGFKLKL</sequence>
<dbReference type="Proteomes" id="UP000198878">
    <property type="component" value="Unassembled WGS sequence"/>
</dbReference>
<proteinExistence type="predicted"/>
<dbReference type="PROSITE" id="PS51186">
    <property type="entry name" value="GNAT"/>
    <property type="match status" value="1"/>
</dbReference>
<keyword evidence="1" id="KW-0808">Transferase</keyword>
<dbReference type="Gene3D" id="3.40.630.30">
    <property type="match status" value="1"/>
</dbReference>
<dbReference type="InterPro" id="IPR050832">
    <property type="entry name" value="Bact_Acetyltransf"/>
</dbReference>
<dbReference type="STRING" id="218821.SAMN05421837_112180"/>
<name>A0A1H5RFK2_9PSEU</name>